<comment type="similarity">
    <text evidence="2">Belongs to the WD repeat SEC31 family.</text>
</comment>
<dbReference type="PROSITE" id="PS50294">
    <property type="entry name" value="WD_REPEATS_REGION"/>
    <property type="match status" value="2"/>
</dbReference>
<comment type="subcellular location">
    <subcellularLocation>
        <location evidence="1">Endoplasmic reticulum</location>
    </subcellularLocation>
</comment>
<dbReference type="SUPFAM" id="SSF50978">
    <property type="entry name" value="WD40 repeat-like"/>
    <property type="match status" value="1"/>
</dbReference>
<dbReference type="GO" id="GO:0030127">
    <property type="term" value="C:COPII vesicle coat"/>
    <property type="evidence" value="ECO:0007669"/>
    <property type="project" value="TreeGrafter"/>
</dbReference>
<dbReference type="Pfam" id="PF00397">
    <property type="entry name" value="WW"/>
    <property type="match status" value="1"/>
</dbReference>
<dbReference type="InterPro" id="IPR019775">
    <property type="entry name" value="WD40_repeat_CS"/>
</dbReference>
<dbReference type="GO" id="GO:0007029">
    <property type="term" value="P:endoplasmic reticulum organization"/>
    <property type="evidence" value="ECO:0007669"/>
    <property type="project" value="TreeGrafter"/>
</dbReference>
<evidence type="ECO:0000259" key="11">
    <source>
        <dbReference type="PROSITE" id="PS50020"/>
    </source>
</evidence>
<dbReference type="InterPro" id="IPR001680">
    <property type="entry name" value="WD40_rpt"/>
</dbReference>
<evidence type="ECO:0000256" key="9">
    <source>
        <dbReference type="PROSITE-ProRule" id="PRU00221"/>
    </source>
</evidence>
<comment type="caution">
    <text evidence="12">The sequence shown here is derived from an EMBL/GenBank/DDBJ whole genome shotgun (WGS) entry which is preliminary data.</text>
</comment>
<dbReference type="AlphaFoldDB" id="A0AAD2FVR4"/>
<dbReference type="InterPro" id="IPR024298">
    <property type="entry name" value="Sec16_Sec23-bd"/>
</dbReference>
<proteinExistence type="inferred from homology"/>
<keyword evidence="5" id="KW-0677">Repeat</keyword>
<dbReference type="InterPro" id="IPR036322">
    <property type="entry name" value="WD40_repeat_dom_sf"/>
</dbReference>
<dbReference type="InterPro" id="IPR040251">
    <property type="entry name" value="SEC31-like"/>
</dbReference>
<dbReference type="GO" id="GO:0005198">
    <property type="term" value="F:structural molecule activity"/>
    <property type="evidence" value="ECO:0007669"/>
    <property type="project" value="TreeGrafter"/>
</dbReference>
<evidence type="ECO:0000313" key="12">
    <source>
        <dbReference type="EMBL" id="CAJ1954327.1"/>
    </source>
</evidence>
<accession>A0AAD2FVR4</accession>
<dbReference type="CDD" id="cd00201">
    <property type="entry name" value="WW"/>
    <property type="match status" value="1"/>
</dbReference>
<dbReference type="Gene3D" id="2.130.10.10">
    <property type="entry name" value="YVTN repeat-like/Quinoprotein amine dehydrogenase"/>
    <property type="match status" value="1"/>
</dbReference>
<dbReference type="Pfam" id="PF00400">
    <property type="entry name" value="WD40"/>
    <property type="match status" value="3"/>
</dbReference>
<evidence type="ECO:0000256" key="7">
    <source>
        <dbReference type="ARBA" id="ARBA00022892"/>
    </source>
</evidence>
<dbReference type="GO" id="GO:0090110">
    <property type="term" value="P:COPII-coated vesicle cargo loading"/>
    <property type="evidence" value="ECO:0007669"/>
    <property type="project" value="TreeGrafter"/>
</dbReference>
<feature type="repeat" description="WD" evidence="9">
    <location>
        <begin position="257"/>
        <end position="291"/>
    </location>
</feature>
<evidence type="ECO:0000256" key="3">
    <source>
        <dbReference type="ARBA" id="ARBA00022448"/>
    </source>
</evidence>
<dbReference type="InterPro" id="IPR015943">
    <property type="entry name" value="WD40/YVTN_repeat-like_dom_sf"/>
</dbReference>
<keyword evidence="3" id="KW-0813">Transport</keyword>
<dbReference type="PROSITE" id="PS50020">
    <property type="entry name" value="WW_DOMAIN_2"/>
    <property type="match status" value="1"/>
</dbReference>
<feature type="domain" description="WW" evidence="11">
    <location>
        <begin position="807"/>
        <end position="841"/>
    </location>
</feature>
<feature type="region of interest" description="Disordered" evidence="10">
    <location>
        <begin position="749"/>
        <end position="814"/>
    </location>
</feature>
<evidence type="ECO:0000256" key="8">
    <source>
        <dbReference type="ARBA" id="ARBA00022927"/>
    </source>
</evidence>
<protein>
    <recommendedName>
        <fullName evidence="11">WW domain-containing protein</fullName>
    </recommendedName>
</protein>
<gene>
    <name evidence="12" type="ORF">CYCCA115_LOCUS14919</name>
</gene>
<dbReference type="SMART" id="SM00456">
    <property type="entry name" value="WW"/>
    <property type="match status" value="1"/>
</dbReference>
<dbReference type="InterPro" id="IPR036020">
    <property type="entry name" value="WW_dom_sf"/>
</dbReference>
<dbReference type="Gene3D" id="2.20.70.10">
    <property type="match status" value="1"/>
</dbReference>
<dbReference type="PROSITE" id="PS00678">
    <property type="entry name" value="WD_REPEATS_1"/>
    <property type="match status" value="2"/>
</dbReference>
<dbReference type="SUPFAM" id="SSF51045">
    <property type="entry name" value="WW domain"/>
    <property type="match status" value="1"/>
</dbReference>
<dbReference type="Gene3D" id="1.25.40.1030">
    <property type="match status" value="1"/>
</dbReference>
<dbReference type="PROSITE" id="PS50082">
    <property type="entry name" value="WD_REPEATS_2"/>
    <property type="match status" value="2"/>
</dbReference>
<keyword evidence="7" id="KW-0931">ER-Golgi transport</keyword>
<dbReference type="GO" id="GO:0015031">
    <property type="term" value="P:protein transport"/>
    <property type="evidence" value="ECO:0007669"/>
    <property type="project" value="UniProtKB-KW"/>
</dbReference>
<dbReference type="Gene3D" id="1.20.940.10">
    <property type="entry name" value="Functional domain of the splicing factor Prp18"/>
    <property type="match status" value="1"/>
</dbReference>
<keyword evidence="13" id="KW-1185">Reference proteome</keyword>
<evidence type="ECO:0000256" key="4">
    <source>
        <dbReference type="ARBA" id="ARBA00022574"/>
    </source>
</evidence>
<dbReference type="SMART" id="SM00320">
    <property type="entry name" value="WD40"/>
    <property type="match status" value="6"/>
</dbReference>
<evidence type="ECO:0000256" key="10">
    <source>
        <dbReference type="SAM" id="MobiDB-lite"/>
    </source>
</evidence>
<dbReference type="PANTHER" id="PTHR13923:SF11">
    <property type="entry name" value="SECRETORY 31, ISOFORM D"/>
    <property type="match status" value="1"/>
</dbReference>
<keyword evidence="6" id="KW-0256">Endoplasmic reticulum</keyword>
<feature type="compositionally biased region" description="Polar residues" evidence="10">
    <location>
        <begin position="755"/>
        <end position="805"/>
    </location>
</feature>
<evidence type="ECO:0000256" key="5">
    <source>
        <dbReference type="ARBA" id="ARBA00022737"/>
    </source>
</evidence>
<dbReference type="Pfam" id="PF12931">
    <property type="entry name" value="TPR_Sec16"/>
    <property type="match status" value="1"/>
</dbReference>
<reference evidence="12" key="1">
    <citation type="submission" date="2023-08" db="EMBL/GenBank/DDBJ databases">
        <authorList>
            <person name="Audoor S."/>
            <person name="Bilcke G."/>
        </authorList>
    </citation>
    <scope>NUCLEOTIDE SEQUENCE</scope>
</reference>
<sequence>MTKITEIEGKSAVAAWSPIQSCSDVIAIGTKDSGGIGFEDNGSALDLYDLDLSNGDEPRLLGSVKTEARFSSVCWSPETLGGKYPMGLLTGGMENGVIHVWNPKAIMKNQQSLIRTIKGHATGPVKALQFNPLNLSQLATGGSDGKVLIVNLDKEDEVFMPCESTQQNAQITAVAWNTQVSHIVASAAADGTVSVWDLKSKKSWCNLRCESAGKAVADLAWNPSEGLHLLTASADDNNPVIKLWDLRSSTSMPLTTLTGHSQGILSMAWCPHDEHLLLSCGKDNRTILWDLFTLTPIGEVPIDEVDHQTDTNSNSQEMFAAGGLASNHQRRYDVQWSPIKRGVTLTCSLDRKVQAHSILGLSSSSARPPKWMRPSSSVSFGFGGSLVSCGSTDRYIRMSTVVEEESFAKLSAEFESVLQTTNVAEYCYERATKTKVTSEAELWAFMQIIFDPNSRQQLLGMLGFDPEMIASKANAYAEDNLTNGIEKLAVDDKPAGPMTKTTEQMVKQAIMVGNFDAAVECCFRMGHAADALLLASYGGGDLWTKTQQRYFEAQVEKRNFLPLVSAVFGDGLADLVQKSDPEDWKETLAIILTYAKTEEYHVLCDALGDLLEQYGDDRHASLCFMCSMNLGKVGKYWRQQLDEVNKAKGSLDLAALHEYAVKVTIFLVAVGPTSKLCLEDAELFSKYSSKLAEQGLLVSAAKYSTPDSYEGKVLRDRLYRSKASPSCLAAMGGVAPEFPFDMTNVKMSRAEPAKTTRNTRQMRTQASTASNYSQYSQVSAMSNSYAGQSQQRSATPTPSVTQPASAGTLPDGWIELQDPSSGMMYYANQTTGETTWERPQPVAAQALPPAPQPEPQKTTPATPSRPNKLASKYGDGFVTSASHPELASQYGNVGTSNPYGGARAGIASVSTVEKPPVSGTFDPNNIPELSAELQPIKDCLIGVIDALKADPSMGGSDKRLLSESERGVAVLLKRLALGDIQPEICAKVLQMIGFITTYDFGSAQSVLTDLVSSEWRGHKDWLKGVKALLQLARKIWNR</sequence>
<name>A0AAD2FVR4_9STRA</name>
<dbReference type="PANTHER" id="PTHR13923">
    <property type="entry name" value="SEC31-RELATED PROTEIN"/>
    <property type="match status" value="1"/>
</dbReference>
<evidence type="ECO:0000256" key="1">
    <source>
        <dbReference type="ARBA" id="ARBA00004240"/>
    </source>
</evidence>
<keyword evidence="8" id="KW-0653">Protein transport</keyword>
<dbReference type="GO" id="GO:0070971">
    <property type="term" value="C:endoplasmic reticulum exit site"/>
    <property type="evidence" value="ECO:0007669"/>
    <property type="project" value="TreeGrafter"/>
</dbReference>
<dbReference type="Proteomes" id="UP001295423">
    <property type="component" value="Unassembled WGS sequence"/>
</dbReference>
<dbReference type="InterPro" id="IPR001202">
    <property type="entry name" value="WW_dom"/>
</dbReference>
<evidence type="ECO:0000256" key="6">
    <source>
        <dbReference type="ARBA" id="ARBA00022824"/>
    </source>
</evidence>
<evidence type="ECO:0000313" key="13">
    <source>
        <dbReference type="Proteomes" id="UP001295423"/>
    </source>
</evidence>
<dbReference type="PROSITE" id="PS01159">
    <property type="entry name" value="WW_DOMAIN_1"/>
    <property type="match status" value="1"/>
</dbReference>
<organism evidence="12 13">
    <name type="scientific">Cylindrotheca closterium</name>
    <dbReference type="NCBI Taxonomy" id="2856"/>
    <lineage>
        <taxon>Eukaryota</taxon>
        <taxon>Sar</taxon>
        <taxon>Stramenopiles</taxon>
        <taxon>Ochrophyta</taxon>
        <taxon>Bacillariophyta</taxon>
        <taxon>Bacillariophyceae</taxon>
        <taxon>Bacillariophycidae</taxon>
        <taxon>Bacillariales</taxon>
        <taxon>Bacillariaceae</taxon>
        <taxon>Cylindrotheca</taxon>
    </lineage>
</organism>
<evidence type="ECO:0000256" key="2">
    <source>
        <dbReference type="ARBA" id="ARBA00009358"/>
    </source>
</evidence>
<keyword evidence="4 9" id="KW-0853">WD repeat</keyword>
<feature type="region of interest" description="Disordered" evidence="10">
    <location>
        <begin position="845"/>
        <end position="869"/>
    </location>
</feature>
<dbReference type="EMBL" id="CAKOGP040001869">
    <property type="protein sequence ID" value="CAJ1954327.1"/>
    <property type="molecule type" value="Genomic_DNA"/>
</dbReference>
<feature type="repeat" description="WD" evidence="9">
    <location>
        <begin position="164"/>
        <end position="200"/>
    </location>
</feature>